<keyword evidence="3" id="KW-1185">Reference proteome</keyword>
<accession>A0AAU9D7N5</accession>
<feature type="transmembrane region" description="Helical" evidence="1">
    <location>
        <begin position="154"/>
        <end position="183"/>
    </location>
</feature>
<sequence length="314" mass="35607">MRLLHPDGKLAADDVPFQASGGQIDSYLKGKEMINRKLLQYHLKPESTRYGTSGSLFIISVLNYLTSFIGIAVVTWYAIRAVSKKYEGNQHRWFETTPIANWKVVLGDYLTFILNSLGFLAVTLGLSLVITTILGQKFHGNYPILIRTIGGAELIPAVFYIIQVVIIYLLVLTVSFIVSYFFVRLVKRSLMSVLISTLILSFGFMFSTEYLTDSYNPLLYQQPTLVFTGRGTDKVNDDLTYFCNGGDDDFEYMLRDFTFENVKYYQGESLGYQLELGLSVTKGAISLTCLILLLLGFLLFPYRNFYWLIKGAVK</sequence>
<keyword evidence="1" id="KW-0472">Membrane</keyword>
<dbReference type="KEGG" id="xak:KIMC2_02420"/>
<evidence type="ECO:0000313" key="2">
    <source>
        <dbReference type="EMBL" id="BDR55680.1"/>
    </source>
</evidence>
<evidence type="ECO:0000256" key="1">
    <source>
        <dbReference type="SAM" id="Phobius"/>
    </source>
</evidence>
<dbReference type="EMBL" id="AP026801">
    <property type="protein sequence ID" value="BDR55680.1"/>
    <property type="molecule type" value="Genomic_DNA"/>
</dbReference>
<feature type="transmembrane region" description="Helical" evidence="1">
    <location>
        <begin position="284"/>
        <end position="302"/>
    </location>
</feature>
<protein>
    <recommendedName>
        <fullName evidence="4">ABC transporter permease</fullName>
    </recommendedName>
</protein>
<evidence type="ECO:0008006" key="4">
    <source>
        <dbReference type="Google" id="ProtNLM"/>
    </source>
</evidence>
<keyword evidence="1" id="KW-0812">Transmembrane</keyword>
<evidence type="ECO:0000313" key="3">
    <source>
        <dbReference type="Proteomes" id="UP001321804"/>
    </source>
</evidence>
<feature type="transmembrane region" description="Helical" evidence="1">
    <location>
        <begin position="56"/>
        <end position="79"/>
    </location>
</feature>
<organism evidence="2 3">
    <name type="scientific">Xylocopilactobacillus apis</name>
    <dbReference type="NCBI Taxonomy" id="2932183"/>
    <lineage>
        <taxon>Bacteria</taxon>
        <taxon>Bacillati</taxon>
        <taxon>Bacillota</taxon>
        <taxon>Bacilli</taxon>
        <taxon>Lactobacillales</taxon>
        <taxon>Lactobacillaceae</taxon>
        <taxon>Xylocopilactobacillus</taxon>
    </lineage>
</organism>
<gene>
    <name evidence="2" type="ORF">KIMC2_02420</name>
</gene>
<feature type="transmembrane region" description="Helical" evidence="1">
    <location>
        <begin position="112"/>
        <end position="134"/>
    </location>
</feature>
<keyword evidence="1" id="KW-1133">Transmembrane helix</keyword>
<feature type="transmembrane region" description="Helical" evidence="1">
    <location>
        <begin position="190"/>
        <end position="208"/>
    </location>
</feature>
<dbReference type="Proteomes" id="UP001321804">
    <property type="component" value="Chromosome"/>
</dbReference>
<name>A0AAU9D7N5_9LACO</name>
<reference evidence="2 3" key="1">
    <citation type="journal article" date="2023" name="Microbiol. Spectr.">
        <title>Symbiosis of Carpenter Bees with Uncharacterized Lactic Acid Bacteria Showing NAD Auxotrophy.</title>
        <authorList>
            <person name="Kawasaki S."/>
            <person name="Ozawa K."/>
            <person name="Mori T."/>
            <person name="Yamamoto A."/>
            <person name="Ito M."/>
            <person name="Ohkuma M."/>
            <person name="Sakamoto M."/>
            <person name="Matsutani M."/>
        </authorList>
    </citation>
    <scope>NUCLEOTIDE SEQUENCE [LARGE SCALE GENOMIC DNA]</scope>
    <source>
        <strain evidence="2 3">KimC2</strain>
    </source>
</reference>
<proteinExistence type="predicted"/>
<dbReference type="AlphaFoldDB" id="A0AAU9D7N5"/>